<evidence type="ECO:0000313" key="2">
    <source>
        <dbReference type="Proteomes" id="UP000053398"/>
    </source>
</evidence>
<dbReference type="Proteomes" id="UP000053398">
    <property type="component" value="Unassembled WGS sequence"/>
</dbReference>
<gene>
    <name evidence="1" type="ORF">AQJ11_03275</name>
</gene>
<evidence type="ECO:0000313" key="1">
    <source>
        <dbReference type="EMBL" id="KUN32560.1"/>
    </source>
</evidence>
<comment type="caution">
    <text evidence="1">The sequence shown here is derived from an EMBL/GenBank/DDBJ whole genome shotgun (WGS) entry which is preliminary data.</text>
</comment>
<name>A0A101QMB4_STRCK</name>
<dbReference type="RefSeq" id="WP_059261770.1">
    <property type="nucleotide sequence ID" value="NZ_KQ948351.1"/>
</dbReference>
<proteinExistence type="predicted"/>
<sequence>MARCQCGGGGCNCVIVAGENTTVTGGGSTANPYVVNAQVDCADVRPCISAGPGATYDPNTGVVGAHLSPDAGNNLVLDPSGGLFVPTGAATVSTGCGLTGDGSASSPVRARTGTWDFPCDLDANAGRVFCDSTGVLRSEPRGRTFFQQQSTTDNNPNTPVPAVYPTQIADHSLTFTNPDSCRDMFVICETELDIDFDLPPGSGAAWGIVGDEQGRLSNTGSSTQFDVHAQLTKVFHLTVGPGQTFTQHLYVQAGTGFGGAQYNKVQSLIRAFGIIL</sequence>
<accession>A0A101QMB4</accession>
<keyword evidence="2" id="KW-1185">Reference proteome</keyword>
<dbReference type="AlphaFoldDB" id="A0A101QMB4"/>
<reference evidence="1 2" key="1">
    <citation type="submission" date="2015-10" db="EMBL/GenBank/DDBJ databases">
        <title>Draft genome sequence of Streptomyces corchorusii DSM 40340, type strain for the species Streptomyces corchorusii.</title>
        <authorList>
            <person name="Ruckert C."/>
            <person name="Winkler A."/>
            <person name="Kalinowski J."/>
            <person name="Kampfer P."/>
            <person name="Glaeser S."/>
        </authorList>
    </citation>
    <scope>NUCLEOTIDE SEQUENCE [LARGE SCALE GENOMIC DNA]</scope>
    <source>
        <strain evidence="1 2">DSM 40340</strain>
    </source>
</reference>
<protein>
    <submittedName>
        <fullName evidence="1">Uncharacterized protein</fullName>
    </submittedName>
</protein>
<organism evidence="1 2">
    <name type="scientific">Streptomyces corchorusii</name>
    <name type="common">Streptomyces chibaensis</name>
    <dbReference type="NCBI Taxonomy" id="1903"/>
    <lineage>
        <taxon>Bacteria</taxon>
        <taxon>Bacillati</taxon>
        <taxon>Actinomycetota</taxon>
        <taxon>Actinomycetes</taxon>
        <taxon>Kitasatosporales</taxon>
        <taxon>Streptomycetaceae</taxon>
        <taxon>Streptomyces</taxon>
    </lineage>
</organism>
<dbReference type="EMBL" id="LMWP01000002">
    <property type="protein sequence ID" value="KUN32560.1"/>
    <property type="molecule type" value="Genomic_DNA"/>
</dbReference>